<evidence type="ECO:0000259" key="1">
    <source>
        <dbReference type="Pfam" id="PF01408"/>
    </source>
</evidence>
<dbReference type="PANTHER" id="PTHR43249">
    <property type="entry name" value="UDP-N-ACETYL-2-AMINO-2-DEOXY-D-GLUCURONATE OXIDASE"/>
    <property type="match status" value="1"/>
</dbReference>
<dbReference type="Gene3D" id="3.30.360.10">
    <property type="entry name" value="Dihydrodipicolinate Reductase, domain 2"/>
    <property type="match status" value="1"/>
</dbReference>
<proteinExistence type="predicted"/>
<dbReference type="OrthoDB" id="9783105at2"/>
<dbReference type="eggNOG" id="COG0673">
    <property type="taxonomic scope" value="Bacteria"/>
</dbReference>
<keyword evidence="4" id="KW-1185">Reference proteome</keyword>
<accession>D2QX08</accession>
<dbReference type="PANTHER" id="PTHR43249:SF1">
    <property type="entry name" value="D-GLUCOSIDE 3-DEHYDROGENASE"/>
    <property type="match status" value="1"/>
</dbReference>
<dbReference type="Pfam" id="PF01408">
    <property type="entry name" value="GFO_IDH_MocA"/>
    <property type="match status" value="1"/>
</dbReference>
<sequence precursor="true">MITTHSKTKFGLIGAGAIAQTYGPAFGRSQEAVLVGVTDVRAEAAQAMAERMNCQAYGNYLDMVEQSGCEAVIVCTPPATHPDICCDLLARGINVLCEKPLAVSPAEARRMFEAAERSEAMLTMASKFRYVSDVIQARSIVASGTIGDIILFENAFTSRVDMTHRWNSDPTLSGGGVLIDNGTHSVDIMRYFLGPLAELQVLEGRRVQDIPVEDTARMFVRSVEGVMGTIDLSWSINKELPNYLSIYGSAGTVHVGWKESKFRRSDDKEWTVFGSGYDKLQAFSSQLDNFARAIKGLETSLITLQDALASVEVIEAAYDAMWRSSWRKIDNDLSQLVA</sequence>
<feature type="domain" description="GFO/IDH/MocA-like oxidoreductase" evidence="2">
    <location>
        <begin position="135"/>
        <end position="253"/>
    </location>
</feature>
<dbReference type="Gene3D" id="3.40.50.720">
    <property type="entry name" value="NAD(P)-binding Rossmann-like Domain"/>
    <property type="match status" value="1"/>
</dbReference>
<dbReference type="STRING" id="530564.Psta_1437"/>
<dbReference type="InterPro" id="IPR052515">
    <property type="entry name" value="Gfo/Idh/MocA_Oxidoreductase"/>
</dbReference>
<protein>
    <submittedName>
        <fullName evidence="3">Oxidoreductase domain protein</fullName>
    </submittedName>
</protein>
<dbReference type="KEGG" id="psl:Psta_1437"/>
<dbReference type="SUPFAM" id="SSF55347">
    <property type="entry name" value="Glyceraldehyde-3-phosphate dehydrogenase-like, C-terminal domain"/>
    <property type="match status" value="1"/>
</dbReference>
<organism evidence="3 4">
    <name type="scientific">Pirellula staleyi (strain ATCC 27377 / DSM 6068 / ICPB 4128)</name>
    <name type="common">Pirella staleyi</name>
    <dbReference type="NCBI Taxonomy" id="530564"/>
    <lineage>
        <taxon>Bacteria</taxon>
        <taxon>Pseudomonadati</taxon>
        <taxon>Planctomycetota</taxon>
        <taxon>Planctomycetia</taxon>
        <taxon>Pirellulales</taxon>
        <taxon>Pirellulaceae</taxon>
        <taxon>Pirellula</taxon>
    </lineage>
</organism>
<dbReference type="InterPro" id="IPR055170">
    <property type="entry name" value="GFO_IDH_MocA-like_dom"/>
</dbReference>
<reference evidence="3 4" key="1">
    <citation type="journal article" date="2009" name="Stand. Genomic Sci.">
        <title>Complete genome sequence of Pirellula staleyi type strain (ATCC 27377).</title>
        <authorList>
            <person name="Clum A."/>
            <person name="Tindall B.J."/>
            <person name="Sikorski J."/>
            <person name="Ivanova N."/>
            <person name="Mavrommatis K."/>
            <person name="Lucas S."/>
            <person name="Glavina del Rio T."/>
            <person name="Nolan M."/>
            <person name="Chen F."/>
            <person name="Tice H."/>
            <person name="Pitluck S."/>
            <person name="Cheng J.F."/>
            <person name="Chertkov O."/>
            <person name="Brettin T."/>
            <person name="Han C."/>
            <person name="Detter J.C."/>
            <person name="Kuske C."/>
            <person name="Bruce D."/>
            <person name="Goodwin L."/>
            <person name="Ovchinikova G."/>
            <person name="Pati A."/>
            <person name="Mikhailova N."/>
            <person name="Chen A."/>
            <person name="Palaniappan K."/>
            <person name="Land M."/>
            <person name="Hauser L."/>
            <person name="Chang Y.J."/>
            <person name="Jeffries C.D."/>
            <person name="Chain P."/>
            <person name="Rohde M."/>
            <person name="Goker M."/>
            <person name="Bristow J."/>
            <person name="Eisen J.A."/>
            <person name="Markowitz V."/>
            <person name="Hugenholtz P."/>
            <person name="Kyrpides N.C."/>
            <person name="Klenk H.P."/>
            <person name="Lapidus A."/>
        </authorList>
    </citation>
    <scope>NUCLEOTIDE SEQUENCE [LARGE SCALE GENOMIC DNA]</scope>
    <source>
        <strain evidence="4">ATCC 27377 / DSM 6068 / ICPB 4128</strain>
    </source>
</reference>
<dbReference type="InterPro" id="IPR036291">
    <property type="entry name" value="NAD(P)-bd_dom_sf"/>
</dbReference>
<dbReference type="Proteomes" id="UP000001887">
    <property type="component" value="Chromosome"/>
</dbReference>
<dbReference type="EMBL" id="CP001848">
    <property type="protein sequence ID" value="ADB16112.1"/>
    <property type="molecule type" value="Genomic_DNA"/>
</dbReference>
<dbReference type="Pfam" id="PF22725">
    <property type="entry name" value="GFO_IDH_MocA_C3"/>
    <property type="match status" value="1"/>
</dbReference>
<name>D2QX08_PIRSD</name>
<feature type="domain" description="Gfo/Idh/MocA-like oxidoreductase N-terminal" evidence="1">
    <location>
        <begin position="9"/>
        <end position="124"/>
    </location>
</feature>
<gene>
    <name evidence="3" type="ordered locus">Psta_1437</name>
</gene>
<dbReference type="SUPFAM" id="SSF51735">
    <property type="entry name" value="NAD(P)-binding Rossmann-fold domains"/>
    <property type="match status" value="1"/>
</dbReference>
<dbReference type="AlphaFoldDB" id="D2QX08"/>
<evidence type="ECO:0000313" key="4">
    <source>
        <dbReference type="Proteomes" id="UP000001887"/>
    </source>
</evidence>
<dbReference type="InterPro" id="IPR000683">
    <property type="entry name" value="Gfo/Idh/MocA-like_OxRdtase_N"/>
</dbReference>
<dbReference type="HOGENOM" id="CLU_023194_1_2_0"/>
<evidence type="ECO:0000259" key="2">
    <source>
        <dbReference type="Pfam" id="PF22725"/>
    </source>
</evidence>
<dbReference type="GO" id="GO:0000166">
    <property type="term" value="F:nucleotide binding"/>
    <property type="evidence" value="ECO:0007669"/>
    <property type="project" value="InterPro"/>
</dbReference>
<evidence type="ECO:0000313" key="3">
    <source>
        <dbReference type="EMBL" id="ADB16112.1"/>
    </source>
</evidence>